<dbReference type="SUPFAM" id="SSF161098">
    <property type="entry name" value="MetI-like"/>
    <property type="match status" value="1"/>
</dbReference>
<dbReference type="CDD" id="cd06261">
    <property type="entry name" value="TM_PBP2"/>
    <property type="match status" value="1"/>
</dbReference>
<dbReference type="InterPro" id="IPR035906">
    <property type="entry name" value="MetI-like_sf"/>
</dbReference>
<feature type="domain" description="ABC transmembrane type-1" evidence="8">
    <location>
        <begin position="106"/>
        <end position="298"/>
    </location>
</feature>
<evidence type="ECO:0000313" key="9">
    <source>
        <dbReference type="EMBL" id="BDZ45234.1"/>
    </source>
</evidence>
<organism evidence="9 10">
    <name type="scientific">Naasia aerilata</name>
    <dbReference type="NCBI Taxonomy" id="1162966"/>
    <lineage>
        <taxon>Bacteria</taxon>
        <taxon>Bacillati</taxon>
        <taxon>Actinomycetota</taxon>
        <taxon>Actinomycetes</taxon>
        <taxon>Micrococcales</taxon>
        <taxon>Microbacteriaceae</taxon>
        <taxon>Naasia</taxon>
    </lineage>
</organism>
<keyword evidence="3" id="KW-1003">Cell membrane</keyword>
<comment type="similarity">
    <text evidence="7">Belongs to the binding-protein-dependent transport system permease family.</text>
</comment>
<feature type="transmembrane region" description="Helical" evidence="7">
    <location>
        <begin position="277"/>
        <end position="298"/>
    </location>
</feature>
<dbReference type="Gene3D" id="1.10.3720.10">
    <property type="entry name" value="MetI-like"/>
    <property type="match status" value="1"/>
</dbReference>
<evidence type="ECO:0000256" key="7">
    <source>
        <dbReference type="RuleBase" id="RU363032"/>
    </source>
</evidence>
<dbReference type="PANTHER" id="PTHR43744:SF12">
    <property type="entry name" value="ABC TRANSPORTER PERMEASE PROTEIN MG189-RELATED"/>
    <property type="match status" value="1"/>
</dbReference>
<evidence type="ECO:0000313" key="10">
    <source>
        <dbReference type="Proteomes" id="UP001321498"/>
    </source>
</evidence>
<evidence type="ECO:0000256" key="1">
    <source>
        <dbReference type="ARBA" id="ARBA00004651"/>
    </source>
</evidence>
<feature type="transmembrane region" description="Helical" evidence="7">
    <location>
        <begin position="105"/>
        <end position="129"/>
    </location>
</feature>
<evidence type="ECO:0000256" key="5">
    <source>
        <dbReference type="ARBA" id="ARBA00022989"/>
    </source>
</evidence>
<name>A0ABN6XK55_9MICO</name>
<feature type="transmembrane region" description="Helical" evidence="7">
    <location>
        <begin position="45"/>
        <end position="64"/>
    </location>
</feature>
<feature type="transmembrane region" description="Helical" evidence="7">
    <location>
        <begin position="216"/>
        <end position="237"/>
    </location>
</feature>
<accession>A0ABN6XK55</accession>
<evidence type="ECO:0000256" key="3">
    <source>
        <dbReference type="ARBA" id="ARBA00022475"/>
    </source>
</evidence>
<dbReference type="InterPro" id="IPR000515">
    <property type="entry name" value="MetI-like"/>
</dbReference>
<keyword evidence="5 7" id="KW-1133">Transmembrane helix</keyword>
<evidence type="ECO:0000256" key="2">
    <source>
        <dbReference type="ARBA" id="ARBA00022448"/>
    </source>
</evidence>
<keyword evidence="10" id="KW-1185">Reference proteome</keyword>
<evidence type="ECO:0000256" key="4">
    <source>
        <dbReference type="ARBA" id="ARBA00022692"/>
    </source>
</evidence>
<sequence length="312" mass="33700">MSTIGPGSAASALEVPVAAAAAQGTAVDRPRRRRTVPGRVRTGLILSYLVLVALAVIYIYPFLISIAGSFKTDNEATANPLSLLPQVWSFAAYERLFTDVPLLRWAGNSALITIIVTLGRVFFDSLAGYALSRLRFPGRSAVFAAFIAILAVPNVVLLIPRFLVLKELGLYNTYAGMIIPLIIDAGGIFIMKQFFESIPVSVEEAARIDGAGIFRTFWSIVLPMARPALITLFILSFQGSWNEFAHFVISRQDPALNTLTTGVASLVSGQLGTGNQYPLRLASAVLMSIPVAVLFFVFQRRIMNTTGGAEKG</sequence>
<keyword evidence="2 7" id="KW-0813">Transport</keyword>
<keyword evidence="4 7" id="KW-0812">Transmembrane</keyword>
<gene>
    <name evidence="9" type="ORF">GCM10025866_11430</name>
</gene>
<feature type="transmembrane region" description="Helical" evidence="7">
    <location>
        <begin position="174"/>
        <end position="195"/>
    </location>
</feature>
<proteinExistence type="inferred from homology"/>
<dbReference type="Pfam" id="PF00528">
    <property type="entry name" value="BPD_transp_1"/>
    <property type="match status" value="1"/>
</dbReference>
<dbReference type="PROSITE" id="PS50928">
    <property type="entry name" value="ABC_TM1"/>
    <property type="match status" value="1"/>
</dbReference>
<comment type="subcellular location">
    <subcellularLocation>
        <location evidence="1 7">Cell membrane</location>
        <topology evidence="1 7">Multi-pass membrane protein</topology>
    </subcellularLocation>
</comment>
<dbReference type="PANTHER" id="PTHR43744">
    <property type="entry name" value="ABC TRANSPORTER PERMEASE PROTEIN MG189-RELATED-RELATED"/>
    <property type="match status" value="1"/>
</dbReference>
<keyword evidence="6 7" id="KW-0472">Membrane</keyword>
<feature type="transmembrane region" description="Helical" evidence="7">
    <location>
        <begin position="141"/>
        <end position="162"/>
    </location>
</feature>
<dbReference type="RefSeq" id="WP_286278613.1">
    <property type="nucleotide sequence ID" value="NZ_AP027731.1"/>
</dbReference>
<evidence type="ECO:0000256" key="6">
    <source>
        <dbReference type="ARBA" id="ARBA00023136"/>
    </source>
</evidence>
<dbReference type="Proteomes" id="UP001321498">
    <property type="component" value="Chromosome"/>
</dbReference>
<evidence type="ECO:0000259" key="8">
    <source>
        <dbReference type="PROSITE" id="PS50928"/>
    </source>
</evidence>
<protein>
    <submittedName>
        <fullName evidence="9">Sugar ABC transporter permease</fullName>
    </submittedName>
</protein>
<dbReference type="EMBL" id="AP027731">
    <property type="protein sequence ID" value="BDZ45234.1"/>
    <property type="molecule type" value="Genomic_DNA"/>
</dbReference>
<reference evidence="10" key="1">
    <citation type="journal article" date="2019" name="Int. J. Syst. Evol. Microbiol.">
        <title>The Global Catalogue of Microorganisms (GCM) 10K type strain sequencing project: providing services to taxonomists for standard genome sequencing and annotation.</title>
        <authorList>
            <consortium name="The Broad Institute Genomics Platform"/>
            <consortium name="The Broad Institute Genome Sequencing Center for Infectious Disease"/>
            <person name="Wu L."/>
            <person name="Ma J."/>
        </authorList>
    </citation>
    <scope>NUCLEOTIDE SEQUENCE [LARGE SCALE GENOMIC DNA]</scope>
    <source>
        <strain evidence="10">NBRC 108725</strain>
    </source>
</reference>